<evidence type="ECO:0000256" key="1">
    <source>
        <dbReference type="SAM" id="MobiDB-lite"/>
    </source>
</evidence>
<evidence type="ECO:0000313" key="3">
    <source>
        <dbReference type="Proteomes" id="UP001285154"/>
    </source>
</evidence>
<organism evidence="2 3">
    <name type="scientific">Mesorhizobium vachelliae</name>
    <dbReference type="NCBI Taxonomy" id="3072309"/>
    <lineage>
        <taxon>Bacteria</taxon>
        <taxon>Pseudomonadati</taxon>
        <taxon>Pseudomonadota</taxon>
        <taxon>Alphaproteobacteria</taxon>
        <taxon>Hyphomicrobiales</taxon>
        <taxon>Phyllobacteriaceae</taxon>
        <taxon>Mesorhizobium</taxon>
    </lineage>
</organism>
<keyword evidence="3" id="KW-1185">Reference proteome</keyword>
<evidence type="ECO:0000313" key="2">
    <source>
        <dbReference type="EMBL" id="MDX8534384.1"/>
    </source>
</evidence>
<name>A0ABU5ACJ5_9HYPH</name>
<dbReference type="EMBL" id="JAVIIQ010000012">
    <property type="protein sequence ID" value="MDX8534384.1"/>
    <property type="molecule type" value="Genomic_DNA"/>
</dbReference>
<sequence>MAIETSPLSDAAAPSDGPISPTSVCGANRLVTMMPTEAANSSVWDRVMMLPSACGGRSAKSAVATRALSVQFIR</sequence>
<gene>
    <name evidence="2" type="ORF">RFM42_25570</name>
</gene>
<dbReference type="Proteomes" id="UP001285154">
    <property type="component" value="Unassembled WGS sequence"/>
</dbReference>
<feature type="region of interest" description="Disordered" evidence="1">
    <location>
        <begin position="1"/>
        <end position="20"/>
    </location>
</feature>
<proteinExistence type="predicted"/>
<accession>A0ABU5ACJ5</accession>
<comment type="caution">
    <text evidence="2">The sequence shown here is derived from an EMBL/GenBank/DDBJ whole genome shotgun (WGS) entry which is preliminary data.</text>
</comment>
<reference evidence="2 3" key="1">
    <citation type="submission" date="2023-08" db="EMBL/GenBank/DDBJ databases">
        <title>Implementing the SeqCode for naming new Mesorhizobium species isolated from Vachellia karroo root nodules.</title>
        <authorList>
            <person name="Van Lill M."/>
        </authorList>
    </citation>
    <scope>NUCLEOTIDE SEQUENCE [LARGE SCALE GENOMIC DNA]</scope>
    <source>
        <strain evidence="2 3">VK25D</strain>
    </source>
</reference>
<protein>
    <submittedName>
        <fullName evidence="2">Uncharacterized protein</fullName>
    </submittedName>
</protein>